<evidence type="ECO:0000256" key="6">
    <source>
        <dbReference type="SAM" id="MobiDB-lite"/>
    </source>
</evidence>
<evidence type="ECO:0000256" key="2">
    <source>
        <dbReference type="ARBA" id="ARBA00022771"/>
    </source>
</evidence>
<feature type="region of interest" description="Disordered" evidence="6">
    <location>
        <begin position="90"/>
        <end position="114"/>
    </location>
</feature>
<dbReference type="Pfam" id="PF05485">
    <property type="entry name" value="THAP"/>
    <property type="match status" value="1"/>
</dbReference>
<gene>
    <name evidence="8" type="ORF">PHAECO_LOCUS6153</name>
</gene>
<organism evidence="8 9">
    <name type="scientific">Phaedon cochleariae</name>
    <name type="common">Mustard beetle</name>
    <dbReference type="NCBI Taxonomy" id="80249"/>
    <lineage>
        <taxon>Eukaryota</taxon>
        <taxon>Metazoa</taxon>
        <taxon>Ecdysozoa</taxon>
        <taxon>Arthropoda</taxon>
        <taxon>Hexapoda</taxon>
        <taxon>Insecta</taxon>
        <taxon>Pterygota</taxon>
        <taxon>Neoptera</taxon>
        <taxon>Endopterygota</taxon>
        <taxon>Coleoptera</taxon>
        <taxon>Polyphaga</taxon>
        <taxon>Cucujiformia</taxon>
        <taxon>Chrysomeloidea</taxon>
        <taxon>Chrysomelidae</taxon>
        <taxon>Chrysomelinae</taxon>
        <taxon>Chrysomelini</taxon>
        <taxon>Phaedon</taxon>
    </lineage>
</organism>
<dbReference type="GO" id="GO:0008270">
    <property type="term" value="F:zinc ion binding"/>
    <property type="evidence" value="ECO:0007669"/>
    <property type="project" value="UniProtKB-KW"/>
</dbReference>
<evidence type="ECO:0000256" key="1">
    <source>
        <dbReference type="ARBA" id="ARBA00022723"/>
    </source>
</evidence>
<proteinExistence type="predicted"/>
<dbReference type="OrthoDB" id="8196774at2759"/>
<dbReference type="AlphaFoldDB" id="A0A9P0GMA8"/>
<dbReference type="EMBL" id="OU896708">
    <property type="protein sequence ID" value="CAH1155652.1"/>
    <property type="molecule type" value="Genomic_DNA"/>
</dbReference>
<evidence type="ECO:0000256" key="3">
    <source>
        <dbReference type="ARBA" id="ARBA00022833"/>
    </source>
</evidence>
<name>A0A9P0GMA8_PHACE</name>
<keyword evidence="3" id="KW-0862">Zinc</keyword>
<dbReference type="SUPFAM" id="SSF57716">
    <property type="entry name" value="Glucocorticoid receptor-like (DNA-binding domain)"/>
    <property type="match status" value="1"/>
</dbReference>
<keyword evidence="2 5" id="KW-0863">Zinc-finger</keyword>
<protein>
    <recommendedName>
        <fullName evidence="7">THAP-type domain-containing protein</fullName>
    </recommendedName>
</protein>
<feature type="domain" description="THAP-type" evidence="7">
    <location>
        <begin position="1"/>
        <end position="87"/>
    </location>
</feature>
<evidence type="ECO:0000259" key="7">
    <source>
        <dbReference type="PROSITE" id="PS50950"/>
    </source>
</evidence>
<keyword evidence="9" id="KW-1185">Reference proteome</keyword>
<accession>A0A9P0GMA8</accession>
<dbReference type="GO" id="GO:0003677">
    <property type="term" value="F:DNA binding"/>
    <property type="evidence" value="ECO:0007669"/>
    <property type="project" value="UniProtKB-UniRule"/>
</dbReference>
<dbReference type="SMART" id="SM00980">
    <property type="entry name" value="THAP"/>
    <property type="match status" value="1"/>
</dbReference>
<evidence type="ECO:0000256" key="5">
    <source>
        <dbReference type="PROSITE-ProRule" id="PRU00309"/>
    </source>
</evidence>
<reference evidence="8" key="2">
    <citation type="submission" date="2022-10" db="EMBL/GenBank/DDBJ databases">
        <authorList>
            <consortium name="ENA_rothamsted_submissions"/>
            <consortium name="culmorum"/>
            <person name="King R."/>
        </authorList>
    </citation>
    <scope>NUCLEOTIDE SEQUENCE</scope>
</reference>
<evidence type="ECO:0000256" key="4">
    <source>
        <dbReference type="ARBA" id="ARBA00023125"/>
    </source>
</evidence>
<dbReference type="InterPro" id="IPR006612">
    <property type="entry name" value="THAP_Znf"/>
</dbReference>
<reference evidence="8" key="1">
    <citation type="submission" date="2022-01" db="EMBL/GenBank/DDBJ databases">
        <authorList>
            <person name="King R."/>
        </authorList>
    </citation>
    <scope>NUCLEOTIDE SEQUENCE</scope>
</reference>
<dbReference type="Proteomes" id="UP001153737">
    <property type="component" value="Chromosome 2"/>
</dbReference>
<evidence type="ECO:0000313" key="9">
    <source>
        <dbReference type="Proteomes" id="UP001153737"/>
    </source>
</evidence>
<keyword evidence="1" id="KW-0479">Metal-binding</keyword>
<sequence length="224" mass="25959">MAVKYCFVPSCPNTSEKNKDKLFILVPLKENIRMKWCVAVSRPYTKTKRLYCCEDHFDLEFDMLNWMEYKLIGSRVYMRENVFPHKFVDSPKPTECSSKSQLSSSSRKRRSHSLENLGDKVKKEFIGFVTSSTEETSSIVSDPFSPREQLTTNQIESPSEKLLEILMNCQQSLTEGEGEFTPVMNYYYEPESTSKVKKKFGFVRSTEETKSIVSDQLSPRLTMN</sequence>
<dbReference type="PROSITE" id="PS50950">
    <property type="entry name" value="ZF_THAP"/>
    <property type="match status" value="1"/>
</dbReference>
<evidence type="ECO:0000313" key="8">
    <source>
        <dbReference type="EMBL" id="CAH1155652.1"/>
    </source>
</evidence>
<keyword evidence="4 5" id="KW-0238">DNA-binding</keyword>